<evidence type="ECO:0000256" key="1">
    <source>
        <dbReference type="SAM" id="MobiDB-lite"/>
    </source>
</evidence>
<dbReference type="PANTHER" id="PTHR16148:SF14">
    <property type="entry name" value="MYND-TYPE DOMAIN-CONTAINING PROTEIN"/>
    <property type="match status" value="1"/>
</dbReference>
<proteinExistence type="predicted"/>
<dbReference type="PANTHER" id="PTHR16148">
    <property type="entry name" value="NF-KAPPA-B-REPRESSING FACTOR-RELATED"/>
    <property type="match status" value="1"/>
</dbReference>
<feature type="compositionally biased region" description="Polar residues" evidence="1">
    <location>
        <begin position="598"/>
        <end position="608"/>
    </location>
</feature>
<feature type="region of interest" description="Disordered" evidence="1">
    <location>
        <begin position="1080"/>
        <end position="1189"/>
    </location>
</feature>
<sequence length="1326" mass="145029">MATSPGSDNNCNIYMPPLGCSVASSHDFSDYQWFTDFGSYRDGAATHQSILSVLSASYNGIGELSFYEKMAKDIDANLAEIDMENFRTEDIHSLLTAIPSQLKSDPERKTRNNNRIFSAVTGATAAGLIAADMMDNSICKSELLFSPVKESHISVDSLDMEGYPDEEDIILTCQANKDNYTIAFEQSVLYSDGSYYDGPENYGKYKRMNLLNNLQNCTPFLKQHDSLSRSEVGYTTWSKLKRNGPVQRSPIVVNPLISHISRHARTCFVRKSLSMPNLQSNVPQHHPPVGQHPLNVSQAPAASHNSAESFDRPTTMCTLLPMYALPTDSENESSTNGNDGAIADRADEDQCDRNQHPGTDHQQQQQHHQQHQQQQQQQQQSTQLQQPSFNLVKLFIKQKSSSTDTCMDVSSGCWPSDSTNSGASGDHQTHQLGGVAAGPPLRSRKRSMQDSGKCSSNGGAGARPGCDEEEFQLDSLDAQINNNNNNNNNGSHGDDEEEEELDGAGPPVSPRRAQGGAGVSGQMKLNDFNRQVHCSPRRQYKGYNMNIGGGRSQGMKNPVVHGLLHNHSGSSTTGAASPLNSSSSINNNNHNVNNNNSFKDTNSDTSRTSENLTQIFNHSGNNNTSTAAAGASSKTKISIDMITKSMQTSLIGTPVGAAASVRDKVRVIPPSFLDRLNELGDKQKAPVFVVYPNYVLPDLGFLKTQNEVVISPLSFKETMKGTARPPKKARPVSMNDIETIRQREYKHVMDWKSLLFLLPTDYRKLLRHIPEVGELSISTEKQPMFCMTPPLRRGVARGVNCDCVNLLHQNTQTCNSSSSGGSSSAAPSSGYRGSSTILTTDSEMDGILGPSNSSNTFSNNLYVYQYDSPAEVLASCERPPSGRTGVVAPKSILRRPAGSTRSGAGTGASNNNAANMKAKRSSMFEEQPLLHYAQGTREKRRSLQEHHSYNFYEDAEEQEACGELLPGDHKLHNSPNMTPHPRLANTPKLPSADHYHKLNKLVEMSEREMGATSGQAVNDDDSEARARAEQFLSHVPKSELKHYAEIAHILESTETVESSEPPYDRTRLRNEVSRALSQRRNVTFTQQQQQQQQQQQSQQQPSSSVAGGTNTTPVRQTPSSTGLLRPTEIKFSTPPNSPNMSVTVARQQQGPTPTGTIADKKPPLAQRTPSLAGSPSSGTEKEKQDKIQTNRFKRLQIQWELLSQEASTRAACDSQRKEIRSGGNTPTGGNSTSKSRIPRPVSYPTTRTNSDPVVSKTLKSPSRIVPPRKYAAAAASPATTPPTPAPRTPNKTFSTTTPKKVSSVPSRPATRTRIPLGSRVRRIPAI</sequence>
<evidence type="ECO:0000313" key="3">
    <source>
        <dbReference type="Proteomes" id="UP000075880"/>
    </source>
</evidence>
<evidence type="ECO:0000313" key="2">
    <source>
        <dbReference type="EnsemblMetazoa" id="ENSAATROPP001101"/>
    </source>
</evidence>
<feature type="compositionally biased region" description="Low complexity" evidence="1">
    <location>
        <begin position="1221"/>
        <end position="1235"/>
    </location>
</feature>
<feature type="region of interest" description="Disordered" evidence="1">
    <location>
        <begin position="479"/>
        <end position="540"/>
    </location>
</feature>
<feature type="region of interest" description="Disordered" evidence="1">
    <location>
        <begin position="1008"/>
        <end position="1027"/>
    </location>
</feature>
<feature type="region of interest" description="Disordered" evidence="1">
    <location>
        <begin position="1212"/>
        <end position="1326"/>
    </location>
</feature>
<feature type="compositionally biased region" description="Polar residues" evidence="1">
    <location>
        <begin position="1105"/>
        <end position="1122"/>
    </location>
</feature>
<name>A0AAG5CQK7_ANOAO</name>
<feature type="compositionally biased region" description="Low complexity" evidence="1">
    <location>
        <begin position="1086"/>
        <end position="1104"/>
    </location>
</feature>
<reference evidence="2" key="1">
    <citation type="submission" date="2024-04" db="UniProtKB">
        <authorList>
            <consortium name="EnsemblMetazoa"/>
        </authorList>
    </citation>
    <scope>IDENTIFICATION</scope>
    <source>
        <strain evidence="2">EBRO</strain>
    </source>
</reference>
<feature type="region of interest" description="Disordered" evidence="1">
    <location>
        <begin position="565"/>
        <end position="608"/>
    </location>
</feature>
<feature type="region of interest" description="Disordered" evidence="1">
    <location>
        <begin position="350"/>
        <end position="384"/>
    </location>
</feature>
<organism evidence="2 3">
    <name type="scientific">Anopheles atroparvus</name>
    <name type="common">European mosquito</name>
    <dbReference type="NCBI Taxonomy" id="41427"/>
    <lineage>
        <taxon>Eukaryota</taxon>
        <taxon>Metazoa</taxon>
        <taxon>Ecdysozoa</taxon>
        <taxon>Arthropoda</taxon>
        <taxon>Hexapoda</taxon>
        <taxon>Insecta</taxon>
        <taxon>Pterygota</taxon>
        <taxon>Neoptera</taxon>
        <taxon>Endopterygota</taxon>
        <taxon>Diptera</taxon>
        <taxon>Nematocera</taxon>
        <taxon>Culicoidea</taxon>
        <taxon>Culicidae</taxon>
        <taxon>Anophelinae</taxon>
        <taxon>Anopheles</taxon>
    </lineage>
</organism>
<feature type="compositionally biased region" description="Low complexity" evidence="1">
    <location>
        <begin position="816"/>
        <end position="835"/>
    </location>
</feature>
<accession>A0AAG5CQK7</accession>
<feature type="compositionally biased region" description="Low complexity" evidence="1">
    <location>
        <begin position="897"/>
        <end position="916"/>
    </location>
</feature>
<feature type="region of interest" description="Disordered" evidence="1">
    <location>
        <begin position="965"/>
        <end position="990"/>
    </location>
</feature>
<dbReference type="EnsemblMetazoa" id="ENSAATROPT001153">
    <property type="protein sequence ID" value="ENSAATROPP001101"/>
    <property type="gene ID" value="ENSAATROPG000916"/>
</dbReference>
<feature type="compositionally biased region" description="Polar residues" evidence="1">
    <location>
        <begin position="1167"/>
        <end position="1178"/>
    </location>
</feature>
<dbReference type="Proteomes" id="UP000075880">
    <property type="component" value="Unassembled WGS sequence"/>
</dbReference>
<feature type="region of interest" description="Disordered" evidence="1">
    <location>
        <begin position="877"/>
        <end position="921"/>
    </location>
</feature>
<feature type="region of interest" description="Disordered" evidence="1">
    <location>
        <begin position="812"/>
        <end position="837"/>
    </location>
</feature>
<feature type="compositionally biased region" description="Polar residues" evidence="1">
    <location>
        <begin position="1138"/>
        <end position="1155"/>
    </location>
</feature>
<feature type="compositionally biased region" description="Low complexity" evidence="1">
    <location>
        <begin position="580"/>
        <end position="597"/>
    </location>
</feature>
<feature type="compositionally biased region" description="Low complexity" evidence="1">
    <location>
        <begin position="1267"/>
        <end position="1278"/>
    </location>
</feature>
<feature type="compositionally biased region" description="Polar residues" evidence="1">
    <location>
        <begin position="294"/>
        <end position="308"/>
    </location>
</feature>
<protein>
    <submittedName>
        <fullName evidence="2">Uncharacterized protein</fullName>
    </submittedName>
</protein>
<feature type="compositionally biased region" description="Basic and acidic residues" evidence="1">
    <location>
        <begin position="1179"/>
        <end position="1188"/>
    </location>
</feature>
<feature type="region of interest" description="Disordered" evidence="1">
    <location>
        <begin position="278"/>
        <end position="311"/>
    </location>
</feature>
<dbReference type="GO" id="GO:0005654">
    <property type="term" value="C:nucleoplasm"/>
    <property type="evidence" value="ECO:0007669"/>
    <property type="project" value="TreeGrafter"/>
</dbReference>
<feature type="compositionally biased region" description="Low complexity" evidence="1">
    <location>
        <begin position="282"/>
        <end position="293"/>
    </location>
</feature>
<feature type="compositionally biased region" description="Polar residues" evidence="1">
    <location>
        <begin position="1243"/>
        <end position="1260"/>
    </location>
</feature>
<keyword evidence="3" id="KW-1185">Reference proteome</keyword>
<feature type="compositionally biased region" description="Polar residues" evidence="1">
    <location>
        <begin position="567"/>
        <end position="579"/>
    </location>
</feature>
<feature type="compositionally biased region" description="Polar residues" evidence="1">
    <location>
        <begin position="1290"/>
        <end position="1305"/>
    </location>
</feature>
<feature type="compositionally biased region" description="Low complexity" evidence="1">
    <location>
        <begin position="361"/>
        <end position="384"/>
    </location>
</feature>
<dbReference type="GO" id="GO:0005730">
    <property type="term" value="C:nucleolus"/>
    <property type="evidence" value="ECO:0007669"/>
    <property type="project" value="TreeGrafter"/>
</dbReference>
<feature type="region of interest" description="Disordered" evidence="1">
    <location>
        <begin position="404"/>
        <end position="467"/>
    </location>
</feature>